<keyword evidence="1 3" id="KW-0853">WD repeat</keyword>
<dbReference type="RefSeq" id="WP_189942706.1">
    <property type="nucleotide sequence ID" value="NZ_BMSX01000024.1"/>
</dbReference>
<dbReference type="EMBL" id="BMSX01000024">
    <property type="protein sequence ID" value="GGR49024.1"/>
    <property type="molecule type" value="Genomic_DNA"/>
</dbReference>
<dbReference type="Gene3D" id="2.130.10.10">
    <property type="entry name" value="YVTN repeat-like/Quinoprotein amine dehydrogenase"/>
    <property type="match status" value="5"/>
</dbReference>
<keyword evidence="2" id="KW-0677">Repeat</keyword>
<dbReference type="InterPro" id="IPR036322">
    <property type="entry name" value="WD40_repeat_dom_sf"/>
</dbReference>
<dbReference type="GO" id="GO:0007165">
    <property type="term" value="P:signal transduction"/>
    <property type="evidence" value="ECO:0007669"/>
    <property type="project" value="InterPro"/>
</dbReference>
<organism evidence="6 7">
    <name type="scientific">Streptomyces aurantiogriseus</name>
    <dbReference type="NCBI Taxonomy" id="66870"/>
    <lineage>
        <taxon>Bacteria</taxon>
        <taxon>Bacillati</taxon>
        <taxon>Actinomycetota</taxon>
        <taxon>Actinomycetes</taxon>
        <taxon>Kitasatosporales</taxon>
        <taxon>Streptomycetaceae</taxon>
        <taxon>Streptomyces</taxon>
    </lineage>
</organism>
<feature type="repeat" description="WD" evidence="3">
    <location>
        <begin position="974"/>
        <end position="1007"/>
    </location>
</feature>
<dbReference type="PROSITE" id="PS50294">
    <property type="entry name" value="WD_REPEATS_REGION"/>
    <property type="match status" value="11"/>
</dbReference>
<feature type="repeat" description="WD" evidence="3">
    <location>
        <begin position="929"/>
        <end position="961"/>
    </location>
</feature>
<evidence type="ECO:0000313" key="7">
    <source>
        <dbReference type="Proteomes" id="UP000658320"/>
    </source>
</evidence>
<keyword evidence="7" id="KW-1185">Reference proteome</keyword>
<feature type="domain" description="Novel STAND NTPase 1" evidence="5">
    <location>
        <begin position="144"/>
        <end position="542"/>
    </location>
</feature>
<dbReference type="InterPro" id="IPR027417">
    <property type="entry name" value="P-loop_NTPase"/>
</dbReference>
<dbReference type="InterPro" id="IPR011047">
    <property type="entry name" value="Quinoprotein_ADH-like_sf"/>
</dbReference>
<evidence type="ECO:0000256" key="3">
    <source>
        <dbReference type="PROSITE-ProRule" id="PRU00221"/>
    </source>
</evidence>
<feature type="domain" description="TIR" evidence="4">
    <location>
        <begin position="5"/>
        <end position="121"/>
    </location>
</feature>
<dbReference type="Proteomes" id="UP000658320">
    <property type="component" value="Unassembled WGS sequence"/>
</dbReference>
<dbReference type="SUPFAM" id="SSF50998">
    <property type="entry name" value="Quinoprotein alcohol dehydrogenase-like"/>
    <property type="match status" value="1"/>
</dbReference>
<dbReference type="Pfam" id="PF20703">
    <property type="entry name" value="nSTAND1"/>
    <property type="match status" value="1"/>
</dbReference>
<evidence type="ECO:0000256" key="2">
    <source>
        <dbReference type="ARBA" id="ARBA00022737"/>
    </source>
</evidence>
<feature type="repeat" description="WD" evidence="3">
    <location>
        <begin position="1109"/>
        <end position="1150"/>
    </location>
</feature>
<dbReference type="InterPro" id="IPR049052">
    <property type="entry name" value="nSTAND1"/>
</dbReference>
<reference evidence="6" key="1">
    <citation type="journal article" date="2014" name="Int. J. Syst. Evol. Microbiol.">
        <title>Complete genome sequence of Corynebacterium casei LMG S-19264T (=DSM 44701T), isolated from a smear-ripened cheese.</title>
        <authorList>
            <consortium name="US DOE Joint Genome Institute (JGI-PGF)"/>
            <person name="Walter F."/>
            <person name="Albersmeier A."/>
            <person name="Kalinowski J."/>
            <person name="Ruckert C."/>
        </authorList>
    </citation>
    <scope>NUCLEOTIDE SEQUENCE</scope>
    <source>
        <strain evidence="6">JCM 4346</strain>
    </source>
</reference>
<dbReference type="PANTHER" id="PTHR22847:SF637">
    <property type="entry name" value="WD REPEAT DOMAIN 5B"/>
    <property type="match status" value="1"/>
</dbReference>
<feature type="repeat" description="WD" evidence="3">
    <location>
        <begin position="1198"/>
        <end position="1239"/>
    </location>
</feature>
<feature type="repeat" description="WD" evidence="3">
    <location>
        <begin position="695"/>
        <end position="728"/>
    </location>
</feature>
<dbReference type="PROSITE" id="PS50082">
    <property type="entry name" value="WD_REPEATS_2"/>
    <property type="match status" value="11"/>
</dbReference>
<dbReference type="InterPro" id="IPR015943">
    <property type="entry name" value="WD40/YVTN_repeat-like_dom_sf"/>
</dbReference>
<dbReference type="PROSITE" id="PS00678">
    <property type="entry name" value="WD_REPEATS_1"/>
    <property type="match status" value="9"/>
</dbReference>
<dbReference type="InterPro" id="IPR000157">
    <property type="entry name" value="TIR_dom"/>
</dbReference>
<dbReference type="Gene3D" id="3.40.50.300">
    <property type="entry name" value="P-loop containing nucleotide triphosphate hydrolases"/>
    <property type="match status" value="1"/>
</dbReference>
<dbReference type="InterPro" id="IPR035897">
    <property type="entry name" value="Toll_tir_struct_dom_sf"/>
</dbReference>
<sequence length="1315" mass="142872">MTSLFLSHSSRDRKHAAQVRERLRAKGYQALFLDFDPSDGIPAGSNWERELYGQLRRTDGVVFLASSASIASRWCFAEISLARLLGYPVFAVRVEDGAGLDLLKDVQWVDLAEGDTAFARLFRGLRRAGLDPADGFAWDPTRSPYPGLASFDQQDAAVFFGRKDEINELMKHLRTRLDAPSGRFVGIVGPSGSGKSSLLRAGLLPRLGREPHRDRWVVLPALLPGRDPVGNLAAGLASAYLAVVGLERRPADVARELADGPQALVEMARELGEADGGRRNVLVVIDQAEELVTRCGPQQQQEFLSLLRGALHADSPLWVVATLRPEYLSSDPDRAGLAEAIRHPMLLEPLSRARLPEVIQRPAKRAGLDIDQDLIGRMVEDTTGGDALPLLAFTLRRLYQVARREGRMTIQQYKDMGGVVGALRGLADEVRDDLERQGYGDLVLPTLLNLTNIDESGEPTRRRIPYATLSTDERVVVQAFTHARLLTTKESRADVTVEVAHEALLRQWPPLQQAIKDAHQDLRVRSDLERLANDWEQGDHDESYLLRGGRLQAVEDWADRHPGELGGEDSREVRFLRASQALAHNELRMARERQRVATGRSLLYQAESLRDHQAGLSLLLGIAAMSVNPSPEARRSLITTLLGNHYLATVTGHDSEVSAVAFSPDGRTMVTGGLEPSAVLWDVSDPAHPRQLSRIDAHTGTLWALLFSPDGSTLVTAGPDSMIMLWDVTDLANPRHLSTERDDPRWISSAAFSRDGRVLLTGVWDNTGGRGDKAIVWDVSDRSRPRRLATLTGSGGRTGPVRAVALSPDGRTAFTGNDDSTVIAWDITDPGHHRVRAVLDGHANSVWAMAVSPDGATLVTAGADQTAILWDVSDPSRPERLSSLNGHSGTVRAAAFSPDGRCVATGSWDHTAMLWDIGDRSRPVRRETLGGHSQAVFALAFNPDRSTVATASSDHTTVVWNTALAAHPSRLAELTGHDGDVPGLAFSPDGGILASAGVDHTARLWDVADPARPRHLSTLSGHHDTVFTLAFSPDATLLATGSTDSTAILWDVSDSARPRKLSTLATHHRGVASVSFSPDGRTVATGNDDATATLWDIADPADPRRLATLRGHQWPVRGVPFSPDGHVMVTGSTDTTTIVWDVSDRAVPRRLATLTDDNSVYAARFSPRGTTLALAEEGRKTTLWDLSDPHRPERLVTVQGHASSVYTAGFSSDGSLLATGGYDKTVIVWDITEPRSPRELVTLAGHPQVVGAAVFSPTRPVLAVAAGSTPVLWDVSRLAGIVSRPVEVARTITGRGLTEQEWGRYAPDLPYQRTW</sequence>
<dbReference type="CDD" id="cd00200">
    <property type="entry name" value="WD40"/>
    <property type="match status" value="3"/>
</dbReference>
<gene>
    <name evidence="6" type="ORF">GCM10010251_77610</name>
</gene>
<comment type="caution">
    <text evidence="6">The sequence shown here is derived from an EMBL/GenBank/DDBJ whole genome shotgun (WGS) entry which is preliminary data.</text>
</comment>
<evidence type="ECO:0000259" key="5">
    <source>
        <dbReference type="Pfam" id="PF20703"/>
    </source>
</evidence>
<feature type="repeat" description="WD" evidence="3">
    <location>
        <begin position="839"/>
        <end position="880"/>
    </location>
</feature>
<evidence type="ECO:0000259" key="4">
    <source>
        <dbReference type="Pfam" id="PF13676"/>
    </source>
</evidence>
<accession>A0A918FL74</accession>
<evidence type="ECO:0000313" key="6">
    <source>
        <dbReference type="EMBL" id="GGR49024.1"/>
    </source>
</evidence>
<feature type="repeat" description="WD" evidence="3">
    <location>
        <begin position="650"/>
        <end position="691"/>
    </location>
</feature>
<dbReference type="SUPFAM" id="SSF52200">
    <property type="entry name" value="Toll/Interleukin receptor TIR domain"/>
    <property type="match status" value="1"/>
</dbReference>
<evidence type="ECO:0000256" key="1">
    <source>
        <dbReference type="ARBA" id="ARBA00022574"/>
    </source>
</evidence>
<proteinExistence type="predicted"/>
<dbReference type="InterPro" id="IPR001680">
    <property type="entry name" value="WD40_rpt"/>
</dbReference>
<dbReference type="SUPFAM" id="SSF52540">
    <property type="entry name" value="P-loop containing nucleoside triphosphate hydrolases"/>
    <property type="match status" value="1"/>
</dbReference>
<dbReference type="PRINTS" id="PR00320">
    <property type="entry name" value="GPROTEINBRPT"/>
</dbReference>
<evidence type="ECO:0008006" key="8">
    <source>
        <dbReference type="Google" id="ProtNLM"/>
    </source>
</evidence>
<name>A0A918FL74_9ACTN</name>
<protein>
    <recommendedName>
        <fullName evidence="8">TIR domain-containing protein</fullName>
    </recommendedName>
</protein>
<dbReference type="Gene3D" id="3.40.50.10140">
    <property type="entry name" value="Toll/interleukin-1 receptor homology (TIR) domain"/>
    <property type="match status" value="1"/>
</dbReference>
<feature type="repeat" description="WD" evidence="3">
    <location>
        <begin position="794"/>
        <end position="827"/>
    </location>
</feature>
<feature type="repeat" description="WD" evidence="3">
    <location>
        <begin position="884"/>
        <end position="917"/>
    </location>
</feature>
<dbReference type="Pfam" id="PF00400">
    <property type="entry name" value="WD40"/>
    <property type="match status" value="11"/>
</dbReference>
<reference evidence="6" key="2">
    <citation type="submission" date="2020-09" db="EMBL/GenBank/DDBJ databases">
        <authorList>
            <person name="Sun Q."/>
            <person name="Ohkuma M."/>
        </authorList>
    </citation>
    <scope>NUCLEOTIDE SEQUENCE</scope>
    <source>
        <strain evidence="6">JCM 4346</strain>
    </source>
</reference>
<feature type="repeat" description="WD" evidence="3">
    <location>
        <begin position="1019"/>
        <end position="1060"/>
    </location>
</feature>
<feature type="repeat" description="WD" evidence="3">
    <location>
        <begin position="1064"/>
        <end position="1097"/>
    </location>
</feature>
<dbReference type="SMART" id="SM00320">
    <property type="entry name" value="WD40"/>
    <property type="match status" value="14"/>
</dbReference>
<dbReference type="InterPro" id="IPR019775">
    <property type="entry name" value="WD40_repeat_CS"/>
</dbReference>
<dbReference type="SUPFAM" id="SSF50978">
    <property type="entry name" value="WD40 repeat-like"/>
    <property type="match status" value="1"/>
</dbReference>
<dbReference type="Pfam" id="PF13676">
    <property type="entry name" value="TIR_2"/>
    <property type="match status" value="1"/>
</dbReference>
<dbReference type="InterPro" id="IPR020472">
    <property type="entry name" value="WD40_PAC1"/>
</dbReference>
<dbReference type="PANTHER" id="PTHR22847">
    <property type="entry name" value="WD40 REPEAT PROTEIN"/>
    <property type="match status" value="1"/>
</dbReference>